<gene>
    <name evidence="2" type="ORF">A2626_00655</name>
</gene>
<name>A0A1G2E2J7_9BACT</name>
<comment type="caution">
    <text evidence="2">The sequence shown here is derived from an EMBL/GenBank/DDBJ whole genome shotgun (WGS) entry which is preliminary data.</text>
</comment>
<dbReference type="InterPro" id="IPR055259">
    <property type="entry name" value="YkvP/CgeB_Glyco_trans-like"/>
</dbReference>
<dbReference type="Proteomes" id="UP000177360">
    <property type="component" value="Unassembled WGS sequence"/>
</dbReference>
<dbReference type="Pfam" id="PF13524">
    <property type="entry name" value="Glyco_trans_1_2"/>
    <property type="match status" value="1"/>
</dbReference>
<accession>A0A1G2E2J7</accession>
<evidence type="ECO:0000259" key="1">
    <source>
        <dbReference type="Pfam" id="PF13524"/>
    </source>
</evidence>
<dbReference type="AlphaFoldDB" id="A0A1G2E2J7"/>
<sequence>MLKILYAAIKYDYGDPERGFGFEHYNFYDSLKKMNNGANVIVYFPFDEIALKLGRDRMNQLLLETALREKPDLCFFCLFGEELKKEIIKEITKKSGAITLNWFTDDHWRFDNFSKYWAFCFNWIATTDSNAPEKYLKTGYKNAIKTQWACNHFLYKPFSSEKKYDASFVGQPHGNRKKIINRIRKSGININCRGRGWENGRISQEEMIKIFSQSKINLNLTKGSGVSFIKSIARIFLKKNNKSIKIENPFLWVDNLKSLLGKNREQIKGRNFEIPGCGGFLITGKADNLQDYYISGKEIVIYKDEQDLIKKIKYYLEYSKEREIIAGAGLERTLRDHTYEKRFNNIFKIIGLI</sequence>
<dbReference type="EMBL" id="MHLZ01000016">
    <property type="protein sequence ID" value="OGZ19932.1"/>
    <property type="molecule type" value="Genomic_DNA"/>
</dbReference>
<evidence type="ECO:0000313" key="2">
    <source>
        <dbReference type="EMBL" id="OGZ19932.1"/>
    </source>
</evidence>
<proteinExistence type="predicted"/>
<reference evidence="2 3" key="1">
    <citation type="journal article" date="2016" name="Nat. Commun.">
        <title>Thousands of microbial genomes shed light on interconnected biogeochemical processes in an aquifer system.</title>
        <authorList>
            <person name="Anantharaman K."/>
            <person name="Brown C.T."/>
            <person name="Hug L.A."/>
            <person name="Sharon I."/>
            <person name="Castelle C.J."/>
            <person name="Probst A.J."/>
            <person name="Thomas B.C."/>
            <person name="Singh A."/>
            <person name="Wilkins M.J."/>
            <person name="Karaoz U."/>
            <person name="Brodie E.L."/>
            <person name="Williams K.H."/>
            <person name="Hubbard S.S."/>
            <person name="Banfield J.F."/>
        </authorList>
    </citation>
    <scope>NUCLEOTIDE SEQUENCE [LARGE SCALE GENOMIC DNA]</scope>
</reference>
<evidence type="ECO:0000313" key="3">
    <source>
        <dbReference type="Proteomes" id="UP000177360"/>
    </source>
</evidence>
<protein>
    <recommendedName>
        <fullName evidence="1">Spore protein YkvP/CgeB glycosyl transferase-like domain-containing protein</fullName>
    </recommendedName>
</protein>
<feature type="domain" description="Spore protein YkvP/CgeB glycosyl transferase-like" evidence="1">
    <location>
        <begin position="177"/>
        <end position="346"/>
    </location>
</feature>
<organism evidence="2 3">
    <name type="scientific">Candidatus Nealsonbacteria bacterium RIFCSPHIGHO2_01_FULL_38_55</name>
    <dbReference type="NCBI Taxonomy" id="1801664"/>
    <lineage>
        <taxon>Bacteria</taxon>
        <taxon>Candidatus Nealsoniibacteriota</taxon>
    </lineage>
</organism>